<dbReference type="Gene3D" id="1.10.260.40">
    <property type="entry name" value="lambda repressor-like DNA-binding domains"/>
    <property type="match status" value="1"/>
</dbReference>
<accession>A0ABY9HRS9</accession>
<proteinExistence type="predicted"/>
<dbReference type="Proteomes" id="UP001239522">
    <property type="component" value="Chromosome"/>
</dbReference>
<reference evidence="2 3" key="1">
    <citation type="submission" date="2023-03" db="EMBL/GenBank/DDBJ databases">
        <title>Isolation and description of six Streptomyces strains from soil environments, able to metabolize different microbial glucans.</title>
        <authorList>
            <person name="Widen T."/>
            <person name="Larsbrink J."/>
        </authorList>
    </citation>
    <scope>NUCLEOTIDE SEQUENCE [LARGE SCALE GENOMIC DNA]</scope>
    <source>
        <strain evidence="2 3">Mut1</strain>
    </source>
</reference>
<evidence type="ECO:0000313" key="3">
    <source>
        <dbReference type="Proteomes" id="UP001239522"/>
    </source>
</evidence>
<organism evidence="2 3">
    <name type="scientific">Streptomyces castrisilvae</name>
    <dbReference type="NCBI Taxonomy" id="3033811"/>
    <lineage>
        <taxon>Bacteria</taxon>
        <taxon>Bacillati</taxon>
        <taxon>Actinomycetota</taxon>
        <taxon>Actinomycetes</taxon>
        <taxon>Kitasatosporales</taxon>
        <taxon>Streptomycetaceae</taxon>
        <taxon>Streptomyces</taxon>
    </lineage>
</organism>
<dbReference type="InterPro" id="IPR010982">
    <property type="entry name" value="Lambda_DNA-bd_dom_sf"/>
</dbReference>
<protein>
    <recommendedName>
        <fullName evidence="4">XRE family transcriptional regulator</fullName>
    </recommendedName>
</protein>
<feature type="region of interest" description="Disordered" evidence="1">
    <location>
        <begin position="193"/>
        <end position="220"/>
    </location>
</feature>
<keyword evidence="3" id="KW-1185">Reference proteome</keyword>
<dbReference type="EMBL" id="CP120997">
    <property type="protein sequence ID" value="WLQ37262.1"/>
    <property type="molecule type" value="Genomic_DNA"/>
</dbReference>
<name>A0ABY9HRS9_9ACTN</name>
<feature type="compositionally biased region" description="Basic and acidic residues" evidence="1">
    <location>
        <begin position="35"/>
        <end position="59"/>
    </location>
</feature>
<dbReference type="RefSeq" id="WP_306059315.1">
    <property type="nucleotide sequence ID" value="NZ_CP120997.1"/>
</dbReference>
<sequence length="232" mass="25287">MRTFGRRPQQVDTGVCRWCDPALASDGMSTKVHKSKIDDGERDHYVSASRDEGEARRGAAAETLCPPPNSLAQKLKSLMAHRKDTRGRPYVSRTLSQAVDDLPDPPATTSFALIAKLAGGQQDNPTIKTVLALCQALGDVPPAYLLPHAGYDDLAALEAFENPLARRLLVLLSDLPESEVRKVVAHLERRRETLGLSSVPDDGPSAEKPRKARRRRTESEAAQYAADALEGL</sequence>
<feature type="region of interest" description="Disordered" evidence="1">
    <location>
        <begin position="30"/>
        <end position="60"/>
    </location>
</feature>
<evidence type="ECO:0000256" key="1">
    <source>
        <dbReference type="SAM" id="MobiDB-lite"/>
    </source>
</evidence>
<gene>
    <name evidence="2" type="ORF">P8A18_29190</name>
</gene>
<evidence type="ECO:0000313" key="2">
    <source>
        <dbReference type="EMBL" id="WLQ37262.1"/>
    </source>
</evidence>
<evidence type="ECO:0008006" key="4">
    <source>
        <dbReference type="Google" id="ProtNLM"/>
    </source>
</evidence>